<gene>
    <name evidence="3" type="ORF">CFX1CAM_0885</name>
</gene>
<organism evidence="3 4">
    <name type="scientific">Candidatus Brevifilum fermentans</name>
    <dbReference type="NCBI Taxonomy" id="1986204"/>
    <lineage>
        <taxon>Bacteria</taxon>
        <taxon>Bacillati</taxon>
        <taxon>Chloroflexota</taxon>
        <taxon>Anaerolineae</taxon>
        <taxon>Anaerolineales</taxon>
        <taxon>Anaerolineaceae</taxon>
        <taxon>Candidatus Brevifilum</taxon>
    </lineage>
</organism>
<dbReference type="EMBL" id="LT859958">
    <property type="protein sequence ID" value="SMX53950.1"/>
    <property type="molecule type" value="Genomic_DNA"/>
</dbReference>
<name>A0A1Y6K7E1_9CHLR</name>
<evidence type="ECO:0000256" key="2">
    <source>
        <dbReference type="SAM" id="SignalP"/>
    </source>
</evidence>
<feature type="signal peptide" evidence="2">
    <location>
        <begin position="1"/>
        <end position="28"/>
    </location>
</feature>
<evidence type="ECO:0000313" key="3">
    <source>
        <dbReference type="EMBL" id="SMX53950.1"/>
    </source>
</evidence>
<feature type="compositionally biased region" description="Acidic residues" evidence="1">
    <location>
        <begin position="1065"/>
        <end position="1083"/>
    </location>
</feature>
<reference evidence="4" key="1">
    <citation type="submission" date="2017-05" db="EMBL/GenBank/DDBJ databases">
        <authorList>
            <person name="Kirkegaard R."/>
            <person name="Mcilroy J S."/>
        </authorList>
    </citation>
    <scope>NUCLEOTIDE SEQUENCE [LARGE SCALE GENOMIC DNA]</scope>
</reference>
<protein>
    <submittedName>
        <fullName evidence="3">Uncharacterized protein</fullName>
    </submittedName>
</protein>
<evidence type="ECO:0000256" key="1">
    <source>
        <dbReference type="SAM" id="MobiDB-lite"/>
    </source>
</evidence>
<sequence length="1434" mass="161713">MAKYRNRFFLFLILTGLVLLGQHQVVSAQEEKPNDSDLPFIIFNEKMNLEPNSGFYLEGHGFEIGCQYPGQYEWDKETIYAKYRHEIWCGINWRYFETGNTFEKPQGNKRNEEIYSQGSLFVYTTRGPHPGDLQDPQAVTYGEFAEYVRNYHVAPYFLETIGNENIDYSKNISYSNFAEFQFPLNNPASPSLPAIYIDKIISKPSGLNTVRFICVAEERDNNALCSIIRIEAFAETNYQGDYLSIHQALLTDLWNFANTFRIGSVGESVSGTRIEDDDTSWVTVVGALGASGGAVGIAAKTLADRARKKTKTGEKKKNEREDEEAIGYILQISQDHLRISQDQPASLEATVWEVNRQGGYKRATNADLSIEQPANTNFLNIAPRQAQGTLNTNLSIAGNVTNPSFQLNVVGRANGTSSSAKVNVEIESEIAIKIETSENRRSLRADGKDGLNVYACLVAEGEIDEKKLEAAQESLEFSISGAGASWLETSEKTKEGEWQTIYIQASKPQGQADSQPPPADVQIIVNGKFEGKDLTATISISLVGEAALEYQPDSVNFLLGAGEKSEIKLWINPPGDDAWDFSYVLENESLPVEIDTADEENTSITIIVLERGTREPELTRHPGGLYASGELRVFARQNDIELEKRVSVGIYQEGLFVDTQGQSRDGTFHLMADGKHEPRLIDFRLLVWNPEQRRLEANPHKELDIEFSSLVTDEEIANALEVGQLRIEKQGMEFKRSGMAAERYRFWIEHELLVDGRIMYIDYLATTGEFFAEFTLGVETTVMPVFERMLEMQHCQLMITKFVPGDYQIKMQEIFDKYAPTLGPEGLYQLRLKIWNITQLLILGEGGQGYLAEGNWAARIETVLEWTQWAGDHCFNAVISLKLGPTGRKWAPVVRNLLIDCINAGIYEKKTPLEWALGYIRHILAQLTDMKALMKRAFDKGKEKGFAWLQKELENRQVIIVGSNWRVVIPGWVAFKIIKPLINFMERYLEGKSLYEAAKMTAWEAADDVIANYIGELVVKKGDQDFVQVLDEEIFGSKDESLAKLKAGEAYDDIMEAYQESGWTDQEESTDEDEDEDKEEEQEGAINIEDLENPKYKWAVEKIKKATKRVNGKLVADKKAVLEVMQDLDATRTLKNAPREIQEAFANTREQLYQEHDEKLVKWAQDNLPQYKGKRIVVGDFRTPGADGLDLGTDRDYRLGYIYADPVTGKEDFIEIEEALYQDKSYQIFAETAENRKFTMEEARHYTEGHGQLAAAGTNPEASPDFSDQGIVWVDEKGRIVEDPDAWRKEFAHDKDKKLTFRKAQVGSNITKVHGGKATLKSANGLGLMYETKVQDSMKKGAFADAYAQAAKGAEQLRKVRAGYEKQGYDVGEIPPKVEKVMDAINKVKEEKFHPASIARTNALIKELKLGNDINDFTKYLSSNLESVKLATKK</sequence>
<feature type="chain" id="PRO_5012351025" evidence="2">
    <location>
        <begin position="29"/>
        <end position="1434"/>
    </location>
</feature>
<dbReference type="Proteomes" id="UP000195514">
    <property type="component" value="Chromosome I"/>
</dbReference>
<accession>A0A1Y6K7E1</accession>
<dbReference type="KEGG" id="abat:CFX1CAM_0885"/>
<keyword evidence="4" id="KW-1185">Reference proteome</keyword>
<feature type="region of interest" description="Disordered" evidence="1">
    <location>
        <begin position="1060"/>
        <end position="1084"/>
    </location>
</feature>
<keyword evidence="2" id="KW-0732">Signal</keyword>
<evidence type="ECO:0000313" key="4">
    <source>
        <dbReference type="Proteomes" id="UP000195514"/>
    </source>
</evidence>
<proteinExistence type="predicted"/>